<dbReference type="AlphaFoldDB" id="A0A8C7A5W4"/>
<dbReference type="PROSITE" id="PS50082">
    <property type="entry name" value="WD_REPEATS_2"/>
    <property type="match status" value="1"/>
</dbReference>
<dbReference type="GeneTree" id="ENSGT00390000012017"/>
<evidence type="ECO:0008006" key="6">
    <source>
        <dbReference type="Google" id="ProtNLM"/>
    </source>
</evidence>
<dbReference type="PROSITE" id="PS50294">
    <property type="entry name" value="WD_REPEATS_REGION"/>
    <property type="match status" value="1"/>
</dbReference>
<dbReference type="Proteomes" id="UP000694425">
    <property type="component" value="Unplaced"/>
</dbReference>
<dbReference type="InterPro" id="IPR001680">
    <property type="entry name" value="WD40_rpt"/>
</dbReference>
<reference evidence="4" key="2">
    <citation type="submission" date="2025-09" db="UniProtKB">
        <authorList>
            <consortium name="Ensembl"/>
        </authorList>
    </citation>
    <scope>IDENTIFICATION</scope>
</reference>
<accession>A0A8C7A5W4</accession>
<dbReference type="InterPro" id="IPR042411">
    <property type="entry name" value="WDR27"/>
</dbReference>
<dbReference type="PANTHER" id="PTHR44525">
    <property type="entry name" value="WD REPEAT-CONTAINING PROTEIN 27"/>
    <property type="match status" value="1"/>
</dbReference>
<dbReference type="Pfam" id="PF00400">
    <property type="entry name" value="WD40"/>
    <property type="match status" value="1"/>
</dbReference>
<keyword evidence="1" id="KW-0853">WD repeat</keyword>
<feature type="repeat" description="WD" evidence="1">
    <location>
        <begin position="258"/>
        <end position="299"/>
    </location>
</feature>
<dbReference type="Ensembl" id="ENSNVIT00000001831.1">
    <property type="protein sequence ID" value="ENSNVIP00000001577.1"/>
    <property type="gene ID" value="ENSNVIG00000001288.1"/>
</dbReference>
<evidence type="ECO:0000313" key="5">
    <source>
        <dbReference type="Proteomes" id="UP000694425"/>
    </source>
</evidence>
<evidence type="ECO:0000256" key="2">
    <source>
        <dbReference type="SAM" id="MobiDB-lite"/>
    </source>
</evidence>
<dbReference type="SUPFAM" id="SSF50978">
    <property type="entry name" value="WD40 repeat-like"/>
    <property type="match status" value="1"/>
</dbReference>
<organism evidence="4 5">
    <name type="scientific">Neovison vison</name>
    <name type="common">American mink</name>
    <name type="synonym">Mustela vison</name>
    <dbReference type="NCBI Taxonomy" id="452646"/>
    <lineage>
        <taxon>Eukaryota</taxon>
        <taxon>Metazoa</taxon>
        <taxon>Chordata</taxon>
        <taxon>Craniata</taxon>
        <taxon>Vertebrata</taxon>
        <taxon>Euteleostomi</taxon>
        <taxon>Mammalia</taxon>
        <taxon>Eutheria</taxon>
        <taxon>Laurasiatheria</taxon>
        <taxon>Carnivora</taxon>
        <taxon>Caniformia</taxon>
        <taxon>Musteloidea</taxon>
        <taxon>Mustelidae</taxon>
        <taxon>Mustelinae</taxon>
        <taxon>Neogale</taxon>
    </lineage>
</organism>
<dbReference type="SMART" id="SM00320">
    <property type="entry name" value="WD40"/>
    <property type="match status" value="2"/>
</dbReference>
<keyword evidence="3" id="KW-0732">Signal</keyword>
<dbReference type="InterPro" id="IPR036322">
    <property type="entry name" value="WD40_repeat_dom_sf"/>
</dbReference>
<name>A0A8C7A5W4_NEOVI</name>
<proteinExistence type="predicted"/>
<sequence length="601" mass="65599">MRTLSSLMIVAVLVGREDGVATVSGANGSRRLVLMVPWTELHAGRARMWAVWLQREQTCPSGVFGTCDREHTFSTVRGTRKTRSCFLTFKALDVTFFGGGGGFGIKYESSEVFRAQPLSTCVAFCSQGTWFLSRSMAATFDACLTAVQSAVKDQPLVFHSKVRSSGYASTPRTTMFLPKTNTRGSGGRSLPRSHIHREYPLRLSLPTRVHKQLVLAHGPPAAATCVQYSGDGRWLACGLANHLSLVLRADLGGTPAVFSGHDGPVSTVCWSQDGRWLLSASRDGTLRLWSLRRAEHVLCVGRDMFSKPVGSAQFYYLDAFILSSSGPELQLLRHHLDASKDEIRRYRQRSWCRRVFRLRTTGATGITSLSAVNDFYSCILASVLGFHAPSFSVPAGASAEGPGSRRRPGPRDSGRARLLRNYCTAIPSPRRGELHRKTGHACNGVHDPQQGHVTRHFWSLTAVFWWPWTWGCSGADTNPESVGCCCCPECGRGQGVAGGSPRGEVRALVWPAPAAPSTFALALPDLTLRPVFGAPSLAMQLGFRLLTGASPGHLRSHCTEVRPLCLPPGGVHHRVCPRPWLSSCCWMQQQKGGAGYARRQL</sequence>
<dbReference type="InterPro" id="IPR015943">
    <property type="entry name" value="WD40/YVTN_repeat-like_dom_sf"/>
</dbReference>
<feature type="signal peptide" evidence="3">
    <location>
        <begin position="1"/>
        <end position="19"/>
    </location>
</feature>
<protein>
    <recommendedName>
        <fullName evidence="6">WD repeat-containing protein 27</fullName>
    </recommendedName>
</protein>
<evidence type="ECO:0000256" key="1">
    <source>
        <dbReference type="PROSITE-ProRule" id="PRU00221"/>
    </source>
</evidence>
<evidence type="ECO:0000256" key="3">
    <source>
        <dbReference type="SAM" id="SignalP"/>
    </source>
</evidence>
<feature type="chain" id="PRO_5034623992" description="WD repeat-containing protein 27" evidence="3">
    <location>
        <begin position="20"/>
        <end position="601"/>
    </location>
</feature>
<keyword evidence="5" id="KW-1185">Reference proteome</keyword>
<evidence type="ECO:0000313" key="4">
    <source>
        <dbReference type="Ensembl" id="ENSNVIP00000001577.1"/>
    </source>
</evidence>
<feature type="region of interest" description="Disordered" evidence="2">
    <location>
        <begin position="395"/>
        <end position="415"/>
    </location>
</feature>
<dbReference type="PANTHER" id="PTHR44525:SF1">
    <property type="entry name" value="WD REPEAT-CONTAINING PROTEIN 27"/>
    <property type="match status" value="1"/>
</dbReference>
<reference evidence="4" key="1">
    <citation type="submission" date="2025-08" db="UniProtKB">
        <authorList>
            <consortium name="Ensembl"/>
        </authorList>
    </citation>
    <scope>IDENTIFICATION</scope>
</reference>
<dbReference type="Gene3D" id="2.130.10.10">
    <property type="entry name" value="YVTN repeat-like/Quinoprotein amine dehydrogenase"/>
    <property type="match status" value="1"/>
</dbReference>